<gene>
    <name evidence="2" type="ORF">ACFQ5L_09885</name>
</gene>
<feature type="domain" description="Polysaccharide pyruvyl transferase" evidence="1">
    <location>
        <begin position="16"/>
        <end position="268"/>
    </location>
</feature>
<evidence type="ECO:0000259" key="1">
    <source>
        <dbReference type="Pfam" id="PF04230"/>
    </source>
</evidence>
<dbReference type="InterPro" id="IPR007345">
    <property type="entry name" value="Polysacch_pyruvyl_Trfase"/>
</dbReference>
<dbReference type="GO" id="GO:0016740">
    <property type="term" value="F:transferase activity"/>
    <property type="evidence" value="ECO:0007669"/>
    <property type="project" value="UniProtKB-KW"/>
</dbReference>
<proteinExistence type="predicted"/>
<organism evidence="2 3">
    <name type="scientific">Lactiplantibacillus songbeiensis</name>
    <dbReference type="NCBI Taxonomy" id="2559920"/>
    <lineage>
        <taxon>Bacteria</taxon>
        <taxon>Bacillati</taxon>
        <taxon>Bacillota</taxon>
        <taxon>Bacilli</taxon>
        <taxon>Lactobacillales</taxon>
        <taxon>Lactobacillaceae</taxon>
        <taxon>Lactiplantibacillus</taxon>
    </lineage>
</organism>
<reference evidence="3" key="1">
    <citation type="journal article" date="2019" name="Int. J. Syst. Evol. Microbiol.">
        <title>The Global Catalogue of Microorganisms (GCM) 10K type strain sequencing project: providing services to taxonomists for standard genome sequencing and annotation.</title>
        <authorList>
            <consortium name="The Broad Institute Genomics Platform"/>
            <consortium name="The Broad Institute Genome Sequencing Center for Infectious Disease"/>
            <person name="Wu L."/>
            <person name="Ma J."/>
        </authorList>
    </citation>
    <scope>NUCLEOTIDE SEQUENCE [LARGE SCALE GENOMIC DNA]</scope>
    <source>
        <strain evidence="3">CCM 8931</strain>
    </source>
</reference>
<dbReference type="Pfam" id="PF04230">
    <property type="entry name" value="PS_pyruv_trans"/>
    <property type="match status" value="1"/>
</dbReference>
<evidence type="ECO:0000313" key="2">
    <source>
        <dbReference type="EMBL" id="MFD1421246.1"/>
    </source>
</evidence>
<keyword evidence="3" id="KW-1185">Reference proteome</keyword>
<protein>
    <submittedName>
        <fullName evidence="2">Polysaccharide pyruvyl transferase family protein</fullName>
    </submittedName>
</protein>
<keyword evidence="2" id="KW-0808">Transferase</keyword>
<comment type="caution">
    <text evidence="2">The sequence shown here is derived from an EMBL/GenBank/DDBJ whole genome shotgun (WGS) entry which is preliminary data.</text>
</comment>
<name>A0ABW4C224_9LACO</name>
<dbReference type="RefSeq" id="WP_379893315.1">
    <property type="nucleotide sequence ID" value="NZ_JBHTOJ010000034.1"/>
</dbReference>
<dbReference type="EMBL" id="JBHTOJ010000034">
    <property type="protein sequence ID" value="MFD1421246.1"/>
    <property type="molecule type" value="Genomic_DNA"/>
</dbReference>
<evidence type="ECO:0000313" key="3">
    <source>
        <dbReference type="Proteomes" id="UP001597188"/>
    </source>
</evidence>
<sequence length="327" mass="37865">MYNTIFLFDTSIATENLGDFIIMDAVKKQLRGIFKDDFFVSTATHDTLGKSAKEWYHSAEYSFVGGTNLLTDRFIGRNRSQWKYGFRDMQVSNSIGVGLGWQSYKNYDRLMERPLKWAQKKIYRSALSHTYMHSVRDSYTKRKLSQLGIDSINTACVTMWNLTPDFLSTIPERKSDTVVTTITNYCKSPEHLHVYRELLSILLDSYEHVKLWIQAGEDYEVFQSLALPNAERIELVSPNLPALDRVLDGDVDYIGTRLHAGIRALQHQNRTMIIELDNRAHEIARDTNLPTLSFKKIDQVIDFIEHPQTMDIQIPLDNIAQWKAQFK</sequence>
<accession>A0ABW4C224</accession>
<dbReference type="Proteomes" id="UP001597188">
    <property type="component" value="Unassembled WGS sequence"/>
</dbReference>